<comment type="caution">
    <text evidence="1">The sequence shown here is derived from an EMBL/GenBank/DDBJ whole genome shotgun (WGS) entry which is preliminary data.</text>
</comment>
<dbReference type="InterPro" id="IPR039926">
    <property type="entry name" value="Egg_app_1"/>
</dbReference>
<gene>
    <name evidence="1" type="ORF">GUJ93_ZPchr0007g3330</name>
</gene>
<name>A0A8J5ST15_ZIZPA</name>
<dbReference type="PANTHER" id="PTHR33333">
    <property type="entry name" value="ERYTHROCYTE MEMBRANE PROTEIN 1-LIKE"/>
    <property type="match status" value="1"/>
</dbReference>
<dbReference type="EMBL" id="JAAALK010000282">
    <property type="protein sequence ID" value="KAG8079805.1"/>
    <property type="molecule type" value="Genomic_DNA"/>
</dbReference>
<reference evidence="1" key="2">
    <citation type="submission" date="2021-02" db="EMBL/GenBank/DDBJ databases">
        <authorList>
            <person name="Kimball J.A."/>
            <person name="Haas M.W."/>
            <person name="Macchietto M."/>
            <person name="Kono T."/>
            <person name="Duquette J."/>
            <person name="Shao M."/>
        </authorList>
    </citation>
    <scope>NUCLEOTIDE SEQUENCE</scope>
    <source>
        <tissue evidence="1">Fresh leaf tissue</tissue>
    </source>
</reference>
<keyword evidence="2" id="KW-1185">Reference proteome</keyword>
<accession>A0A8J5ST15</accession>
<dbReference type="PANTHER" id="PTHR33333:SF51">
    <property type="entry name" value="PROTEIN EGG APPARATUS-1"/>
    <property type="match status" value="1"/>
</dbReference>
<sequence>MVSIREVVGQQICHVKGAAAAAASTVAETAKPGLARGLVFVKGVAADVASKTEGVGVGKAAALVGGAAVAAYFLWPVAAVAAGATGSATMSAPGAAGFVISRAAFLANPKLYFYLLRTAGYKAAVAAFAV</sequence>
<dbReference type="Proteomes" id="UP000729402">
    <property type="component" value="Unassembled WGS sequence"/>
</dbReference>
<evidence type="ECO:0000313" key="2">
    <source>
        <dbReference type="Proteomes" id="UP000729402"/>
    </source>
</evidence>
<dbReference type="AlphaFoldDB" id="A0A8J5ST15"/>
<proteinExistence type="predicted"/>
<evidence type="ECO:0000313" key="1">
    <source>
        <dbReference type="EMBL" id="KAG8079805.1"/>
    </source>
</evidence>
<protein>
    <submittedName>
        <fullName evidence="1">Uncharacterized protein</fullName>
    </submittedName>
</protein>
<organism evidence="1 2">
    <name type="scientific">Zizania palustris</name>
    <name type="common">Northern wild rice</name>
    <dbReference type="NCBI Taxonomy" id="103762"/>
    <lineage>
        <taxon>Eukaryota</taxon>
        <taxon>Viridiplantae</taxon>
        <taxon>Streptophyta</taxon>
        <taxon>Embryophyta</taxon>
        <taxon>Tracheophyta</taxon>
        <taxon>Spermatophyta</taxon>
        <taxon>Magnoliopsida</taxon>
        <taxon>Liliopsida</taxon>
        <taxon>Poales</taxon>
        <taxon>Poaceae</taxon>
        <taxon>BOP clade</taxon>
        <taxon>Oryzoideae</taxon>
        <taxon>Oryzeae</taxon>
        <taxon>Zizaniinae</taxon>
        <taxon>Zizania</taxon>
    </lineage>
</organism>
<reference evidence="1" key="1">
    <citation type="journal article" date="2021" name="bioRxiv">
        <title>Whole Genome Assembly and Annotation of Northern Wild Rice, Zizania palustris L., Supports a Whole Genome Duplication in the Zizania Genus.</title>
        <authorList>
            <person name="Haas M."/>
            <person name="Kono T."/>
            <person name="Macchietto M."/>
            <person name="Millas R."/>
            <person name="McGilp L."/>
            <person name="Shao M."/>
            <person name="Duquette J."/>
            <person name="Hirsch C.N."/>
            <person name="Kimball J."/>
        </authorList>
    </citation>
    <scope>NUCLEOTIDE SEQUENCE</scope>
    <source>
        <tissue evidence="1">Fresh leaf tissue</tissue>
    </source>
</reference>